<evidence type="ECO:0000313" key="3">
    <source>
        <dbReference type="Proteomes" id="UP000311469"/>
    </source>
</evidence>
<feature type="region of interest" description="Disordered" evidence="1">
    <location>
        <begin position="102"/>
        <end position="126"/>
    </location>
</feature>
<organism evidence="2 3">
    <name type="scientific">Sphingobium fuliginis ATCC 27551</name>
    <dbReference type="NCBI Taxonomy" id="1208342"/>
    <lineage>
        <taxon>Bacteria</taxon>
        <taxon>Pseudomonadati</taxon>
        <taxon>Pseudomonadota</taxon>
        <taxon>Alphaproteobacteria</taxon>
        <taxon>Sphingomonadales</taxon>
        <taxon>Sphingomonadaceae</taxon>
        <taxon>Sphingobium</taxon>
    </lineage>
</organism>
<evidence type="ECO:0000313" key="2">
    <source>
        <dbReference type="EMBL" id="QDC39249.1"/>
    </source>
</evidence>
<gene>
    <name evidence="2" type="ORF">FIL70_17050</name>
</gene>
<accession>A0A5B8CJD9</accession>
<dbReference type="AlphaFoldDB" id="A0A5B8CJD9"/>
<name>A0A5B8CJD9_SPHSA</name>
<dbReference type="KEGG" id="sufl:FIL70_17050"/>
<sequence length="126" mass="13624">MEEKQAVGSYRPCRDDPNIIIPARAAPPVMPDYLSAEAQAVWHEEVERVTQSGTSDLDSSLFADYCCLAALVRAAFKAGEVPKGNQLVELRKQRELLGIGGAPSRAQRGKVAEPDQSNPFASLLGE</sequence>
<evidence type="ECO:0008006" key="4">
    <source>
        <dbReference type="Google" id="ProtNLM"/>
    </source>
</evidence>
<evidence type="ECO:0000256" key="1">
    <source>
        <dbReference type="SAM" id="MobiDB-lite"/>
    </source>
</evidence>
<protein>
    <recommendedName>
        <fullName evidence="4">P27 family phage terminase small subunit</fullName>
    </recommendedName>
</protein>
<dbReference type="EMBL" id="CP041016">
    <property type="protein sequence ID" value="QDC39249.1"/>
    <property type="molecule type" value="Genomic_DNA"/>
</dbReference>
<proteinExistence type="predicted"/>
<dbReference type="Proteomes" id="UP000311469">
    <property type="component" value="Chromosome cSF1"/>
</dbReference>
<reference evidence="2 3" key="1">
    <citation type="submission" date="2019-06" db="EMBL/GenBank/DDBJ databases">
        <title>Genome organization and adaptive potential of archetypical organophosphate degarding Sphingobium fuliginis ATCC 27551.</title>
        <authorList>
            <person name="Sarwar A."/>
            <person name="Parthasarathy S."/>
            <person name="Singh C."/>
            <person name="Siddavattam D."/>
        </authorList>
    </citation>
    <scope>NUCLEOTIDE SEQUENCE [LARGE SCALE GENOMIC DNA]</scope>
    <source>
        <strain evidence="2 3">ATCC 27551</strain>
    </source>
</reference>